<keyword evidence="2" id="KW-1185">Reference proteome</keyword>
<dbReference type="PROSITE" id="PS51257">
    <property type="entry name" value="PROKAR_LIPOPROTEIN"/>
    <property type="match status" value="1"/>
</dbReference>
<proteinExistence type="predicted"/>
<sequence length="103" mass="10922">MKKLLPLIALVTLTSACTWVKVNDDGKHVAVTNQTNVANCEQLRTVSVKVTASVGPLDRGTEKVATELATMARNEAMNFGGDTVAALGPVKDGAQDFGVYRCK</sequence>
<dbReference type="AlphaFoldDB" id="A0A928V5C3"/>
<organism evidence="1 2">
    <name type="scientific">Cellvibrio polysaccharolyticus</name>
    <dbReference type="NCBI Taxonomy" id="2082724"/>
    <lineage>
        <taxon>Bacteria</taxon>
        <taxon>Pseudomonadati</taxon>
        <taxon>Pseudomonadota</taxon>
        <taxon>Gammaproteobacteria</taxon>
        <taxon>Cellvibrionales</taxon>
        <taxon>Cellvibrionaceae</taxon>
        <taxon>Cellvibrio</taxon>
    </lineage>
</organism>
<accession>A0A928V5C3</accession>
<protein>
    <submittedName>
        <fullName evidence="1">DUF4156 domain-containing protein</fullName>
    </submittedName>
</protein>
<reference evidence="1" key="1">
    <citation type="submission" date="2018-07" db="EMBL/GenBank/DDBJ databases">
        <title>Genome assembly of strain Ka43.</title>
        <authorList>
            <person name="Kukolya J."/>
            <person name="Nagy I."/>
            <person name="Horvath B."/>
            <person name="Toth A."/>
        </authorList>
    </citation>
    <scope>NUCLEOTIDE SEQUENCE</scope>
    <source>
        <strain evidence="1">KB43</strain>
    </source>
</reference>
<evidence type="ECO:0000313" key="2">
    <source>
        <dbReference type="Proteomes" id="UP000652567"/>
    </source>
</evidence>
<dbReference type="Proteomes" id="UP000652567">
    <property type="component" value="Unassembled WGS sequence"/>
</dbReference>
<dbReference type="RefSeq" id="WP_193912133.1">
    <property type="nucleotide sequence ID" value="NZ_PRDL01000001.1"/>
</dbReference>
<evidence type="ECO:0000313" key="1">
    <source>
        <dbReference type="EMBL" id="MBE8719065.1"/>
    </source>
</evidence>
<dbReference type="InterPro" id="IPR025294">
    <property type="entry name" value="DUF4156"/>
</dbReference>
<gene>
    <name evidence="1" type="ORF">C4F51_17955</name>
</gene>
<name>A0A928V5C3_9GAMM</name>
<comment type="caution">
    <text evidence="1">The sequence shown here is derived from an EMBL/GenBank/DDBJ whole genome shotgun (WGS) entry which is preliminary data.</text>
</comment>
<dbReference type="Pfam" id="PF13698">
    <property type="entry name" value="DUF4156"/>
    <property type="match status" value="1"/>
</dbReference>
<dbReference type="EMBL" id="PRDL01000001">
    <property type="protein sequence ID" value="MBE8719065.1"/>
    <property type="molecule type" value="Genomic_DNA"/>
</dbReference>